<dbReference type="EMBL" id="BMVW01000011">
    <property type="protein sequence ID" value="GGZ24344.1"/>
    <property type="molecule type" value="Genomic_DNA"/>
</dbReference>
<evidence type="ECO:0000313" key="3">
    <source>
        <dbReference type="Proteomes" id="UP000622166"/>
    </source>
</evidence>
<organism evidence="2 3">
    <name type="scientific">Streptomyces poonensis</name>
    <dbReference type="NCBI Taxonomy" id="68255"/>
    <lineage>
        <taxon>Bacteria</taxon>
        <taxon>Bacillati</taxon>
        <taxon>Actinomycetota</taxon>
        <taxon>Actinomycetes</taxon>
        <taxon>Kitasatosporales</taxon>
        <taxon>Streptomycetaceae</taxon>
        <taxon>Streptomyces</taxon>
    </lineage>
</organism>
<name>A0A918PXC2_9ACTN</name>
<accession>A0A918PXC2</accession>
<protein>
    <submittedName>
        <fullName evidence="2">Uncharacterized protein</fullName>
    </submittedName>
</protein>
<sequence length="70" mass="7366">MGNGIALTPPWALAAGGAETRAVTTVSEAAALRRSRRRGAWGRGPTEWWCEEEAGAESGTGDGQETFNMT</sequence>
<evidence type="ECO:0000313" key="2">
    <source>
        <dbReference type="EMBL" id="GGZ24344.1"/>
    </source>
</evidence>
<comment type="caution">
    <text evidence="2">The sequence shown here is derived from an EMBL/GenBank/DDBJ whole genome shotgun (WGS) entry which is preliminary data.</text>
</comment>
<dbReference type="Proteomes" id="UP000622166">
    <property type="component" value="Unassembled WGS sequence"/>
</dbReference>
<proteinExistence type="predicted"/>
<evidence type="ECO:0000256" key="1">
    <source>
        <dbReference type="SAM" id="MobiDB-lite"/>
    </source>
</evidence>
<gene>
    <name evidence="2" type="ORF">GCM10010365_50770</name>
</gene>
<dbReference type="AlphaFoldDB" id="A0A918PXC2"/>
<keyword evidence="3" id="KW-1185">Reference proteome</keyword>
<feature type="region of interest" description="Disordered" evidence="1">
    <location>
        <begin position="35"/>
        <end position="70"/>
    </location>
</feature>
<reference evidence="2" key="2">
    <citation type="submission" date="2020-09" db="EMBL/GenBank/DDBJ databases">
        <authorList>
            <person name="Sun Q."/>
            <person name="Ohkuma M."/>
        </authorList>
    </citation>
    <scope>NUCLEOTIDE SEQUENCE</scope>
    <source>
        <strain evidence="2">JCM 4815</strain>
    </source>
</reference>
<reference evidence="2" key="1">
    <citation type="journal article" date="2014" name="Int. J. Syst. Evol. Microbiol.">
        <title>Complete genome sequence of Corynebacterium casei LMG S-19264T (=DSM 44701T), isolated from a smear-ripened cheese.</title>
        <authorList>
            <consortium name="US DOE Joint Genome Institute (JGI-PGF)"/>
            <person name="Walter F."/>
            <person name="Albersmeier A."/>
            <person name="Kalinowski J."/>
            <person name="Ruckert C."/>
        </authorList>
    </citation>
    <scope>NUCLEOTIDE SEQUENCE</scope>
    <source>
        <strain evidence="2">JCM 4815</strain>
    </source>
</reference>